<dbReference type="RefSeq" id="WP_066784011.1">
    <property type="nucleotide sequence ID" value="NZ_LWQS01000038.1"/>
</dbReference>
<dbReference type="SUPFAM" id="SSF48498">
    <property type="entry name" value="Tetracyclin repressor-like, C-terminal domain"/>
    <property type="match status" value="1"/>
</dbReference>
<organism evidence="6 7">
    <name type="scientific">Chloroflexus islandicus</name>
    <dbReference type="NCBI Taxonomy" id="1707952"/>
    <lineage>
        <taxon>Bacteria</taxon>
        <taxon>Bacillati</taxon>
        <taxon>Chloroflexota</taxon>
        <taxon>Chloroflexia</taxon>
        <taxon>Chloroflexales</taxon>
        <taxon>Chloroflexineae</taxon>
        <taxon>Chloroflexaceae</taxon>
        <taxon>Chloroflexus</taxon>
    </lineage>
</organism>
<evidence type="ECO:0000313" key="7">
    <source>
        <dbReference type="Proteomes" id="UP000078287"/>
    </source>
</evidence>
<evidence type="ECO:0000259" key="5">
    <source>
        <dbReference type="PROSITE" id="PS50977"/>
    </source>
</evidence>
<sequence>MAELNLALDPRISDSPTALRILDMAAQLFMQRGYRAVSINDIIQAAGVTKPTLYYYFGDKEDLFVQMGLRVLETMRQPLAEIAAADRPLVERLQAMATLLITGYEGDMRMMRHEMMEHLGESARARLSAAFYQHLFAPLTAVMHEASAAGLVRADLAPAMLAMLFLSLCETFHELTPAHPMLRWTGAVSPALLVDLFLHGAGTQAAPKSSTGMA</sequence>
<dbReference type="PANTHER" id="PTHR30055:SF226">
    <property type="entry name" value="HTH-TYPE TRANSCRIPTIONAL REGULATOR PKSA"/>
    <property type="match status" value="1"/>
</dbReference>
<dbReference type="InterPro" id="IPR023772">
    <property type="entry name" value="DNA-bd_HTH_TetR-type_CS"/>
</dbReference>
<dbReference type="AlphaFoldDB" id="A0A178MEL1"/>
<dbReference type="GO" id="GO:0045892">
    <property type="term" value="P:negative regulation of DNA-templated transcription"/>
    <property type="evidence" value="ECO:0007669"/>
    <property type="project" value="UniProtKB-ARBA"/>
</dbReference>
<keyword evidence="7" id="KW-1185">Reference proteome</keyword>
<dbReference type="InterPro" id="IPR009057">
    <property type="entry name" value="Homeodomain-like_sf"/>
</dbReference>
<dbReference type="InterPro" id="IPR036271">
    <property type="entry name" value="Tet_transcr_reg_TetR-rel_C_sf"/>
</dbReference>
<evidence type="ECO:0000256" key="2">
    <source>
        <dbReference type="ARBA" id="ARBA00023125"/>
    </source>
</evidence>
<dbReference type="EMBL" id="LWQS01000038">
    <property type="protein sequence ID" value="OAN47202.1"/>
    <property type="molecule type" value="Genomic_DNA"/>
</dbReference>
<dbReference type="SUPFAM" id="SSF46689">
    <property type="entry name" value="Homeodomain-like"/>
    <property type="match status" value="1"/>
</dbReference>
<dbReference type="PROSITE" id="PS01081">
    <property type="entry name" value="HTH_TETR_1"/>
    <property type="match status" value="1"/>
</dbReference>
<protein>
    <submittedName>
        <fullName evidence="6">TetR family transcriptional regulator</fullName>
    </submittedName>
</protein>
<evidence type="ECO:0000256" key="1">
    <source>
        <dbReference type="ARBA" id="ARBA00023015"/>
    </source>
</evidence>
<evidence type="ECO:0000313" key="6">
    <source>
        <dbReference type="EMBL" id="OAN47202.1"/>
    </source>
</evidence>
<dbReference type="InterPro" id="IPR050109">
    <property type="entry name" value="HTH-type_TetR-like_transc_reg"/>
</dbReference>
<dbReference type="FunFam" id="1.10.10.60:FF:000141">
    <property type="entry name" value="TetR family transcriptional regulator"/>
    <property type="match status" value="1"/>
</dbReference>
<keyword evidence="1" id="KW-0805">Transcription regulation</keyword>
<dbReference type="OrthoDB" id="2732116at2"/>
<dbReference type="Proteomes" id="UP000078287">
    <property type="component" value="Unassembled WGS sequence"/>
</dbReference>
<feature type="domain" description="HTH tetR-type" evidence="5">
    <location>
        <begin position="15"/>
        <end position="75"/>
    </location>
</feature>
<dbReference type="PROSITE" id="PS50977">
    <property type="entry name" value="HTH_TETR_2"/>
    <property type="match status" value="1"/>
</dbReference>
<dbReference type="GO" id="GO:0003700">
    <property type="term" value="F:DNA-binding transcription factor activity"/>
    <property type="evidence" value="ECO:0007669"/>
    <property type="project" value="TreeGrafter"/>
</dbReference>
<dbReference type="Pfam" id="PF00440">
    <property type="entry name" value="TetR_N"/>
    <property type="match status" value="1"/>
</dbReference>
<dbReference type="Gene3D" id="1.10.357.10">
    <property type="entry name" value="Tetracycline Repressor, domain 2"/>
    <property type="match status" value="1"/>
</dbReference>
<comment type="caution">
    <text evidence="6">The sequence shown here is derived from an EMBL/GenBank/DDBJ whole genome shotgun (WGS) entry which is preliminary data.</text>
</comment>
<dbReference type="InterPro" id="IPR001647">
    <property type="entry name" value="HTH_TetR"/>
</dbReference>
<dbReference type="Gene3D" id="1.10.10.60">
    <property type="entry name" value="Homeodomain-like"/>
    <property type="match status" value="1"/>
</dbReference>
<keyword evidence="3" id="KW-0804">Transcription</keyword>
<dbReference type="GO" id="GO:0000976">
    <property type="term" value="F:transcription cis-regulatory region binding"/>
    <property type="evidence" value="ECO:0007669"/>
    <property type="project" value="TreeGrafter"/>
</dbReference>
<proteinExistence type="predicted"/>
<reference evidence="6 7" key="1">
    <citation type="submission" date="2016-04" db="EMBL/GenBank/DDBJ databases">
        <title>Chloroflexus islandicus sp. nov., a thermophilic filamentous anoxygenic phototrophic bacterium from geyser Strokkur (Iceland).</title>
        <authorList>
            <person name="Gaisin V.A."/>
            <person name="Kalashnikov A.M."/>
            <person name="Sukhacheva M.V."/>
            <person name="Grouzdev D.S."/>
            <person name="Ivanov T.M."/>
            <person name="Kuznetsov B."/>
            <person name="Gorlenko V.M."/>
        </authorList>
    </citation>
    <scope>NUCLEOTIDE SEQUENCE [LARGE SCALE GENOMIC DNA]</scope>
    <source>
        <strain evidence="7">isl-2</strain>
    </source>
</reference>
<dbReference type="PRINTS" id="PR00455">
    <property type="entry name" value="HTHTETR"/>
</dbReference>
<name>A0A178MEL1_9CHLR</name>
<gene>
    <name evidence="6" type="ORF">A6A03_00195</name>
</gene>
<feature type="DNA-binding region" description="H-T-H motif" evidence="4">
    <location>
        <begin position="38"/>
        <end position="57"/>
    </location>
</feature>
<dbReference type="STRING" id="1707952.A6A03_00195"/>
<evidence type="ECO:0000256" key="3">
    <source>
        <dbReference type="ARBA" id="ARBA00023163"/>
    </source>
</evidence>
<evidence type="ECO:0000256" key="4">
    <source>
        <dbReference type="PROSITE-ProRule" id="PRU00335"/>
    </source>
</evidence>
<dbReference type="PANTHER" id="PTHR30055">
    <property type="entry name" value="HTH-TYPE TRANSCRIPTIONAL REGULATOR RUTR"/>
    <property type="match status" value="1"/>
</dbReference>
<keyword evidence="2 4" id="KW-0238">DNA-binding</keyword>
<accession>A0A178MEL1</accession>